<dbReference type="EMBL" id="NRDI02000004">
    <property type="protein sequence ID" value="KAI1516741.1"/>
    <property type="molecule type" value="Genomic_DNA"/>
</dbReference>
<evidence type="ECO:0000313" key="4">
    <source>
        <dbReference type="Proteomes" id="UP000249757"/>
    </source>
</evidence>
<proteinExistence type="predicted"/>
<reference evidence="1 3" key="1">
    <citation type="journal article" date="2018" name="BMC Genomics">
        <title>Comparative genomics of the wheat fungal pathogen Pyrenophora tritici-repentis reveals chromosomal variations and genome plasticity.</title>
        <authorList>
            <person name="Moolhuijzen P."/>
            <person name="See P.T."/>
            <person name="Hane J.K."/>
            <person name="Shi G."/>
            <person name="Liu Z."/>
            <person name="Oliver R.P."/>
            <person name="Moffat C.S."/>
        </authorList>
    </citation>
    <scope>NUCLEOTIDE SEQUENCE [LARGE SCALE GENOMIC DNA]</scope>
    <source>
        <strain evidence="1">M4</strain>
    </source>
</reference>
<sequence length="62" mass="6523">MKSMEDSKSGEHAASVGQFDNTVIYKSLAEIFLCQAFLQATESAGLGSPPKSVGLSGFMLPL</sequence>
<evidence type="ECO:0000313" key="3">
    <source>
        <dbReference type="Proteomes" id="UP000245464"/>
    </source>
</evidence>
<gene>
    <name evidence="2" type="ORF">Ptr86124_003678</name>
    <name evidence="1" type="ORF">PtrM4_099020</name>
</gene>
<reference evidence="4" key="4">
    <citation type="journal article" date="2022" name="Microb. Genom.">
        <title>A global pangenome for the wheat fungal pathogen Pyrenophora tritici-repentis and prediction of effector protein structural homology.</title>
        <authorList>
            <person name="Moolhuijzen P.M."/>
            <person name="See P.T."/>
            <person name="Shi G."/>
            <person name="Powell H.R."/>
            <person name="Cockram J."/>
            <person name="Jorgensen L.N."/>
            <person name="Benslimane H."/>
            <person name="Strelkov S.E."/>
            <person name="Turner J."/>
            <person name="Liu Z."/>
            <person name="Moffat C.S."/>
        </authorList>
    </citation>
    <scope>NUCLEOTIDE SEQUENCE [LARGE SCALE GENOMIC DNA]</scope>
</reference>
<comment type="caution">
    <text evidence="2">The sequence shown here is derived from an EMBL/GenBank/DDBJ whole genome shotgun (WGS) entry which is preliminary data.</text>
</comment>
<dbReference type="Proteomes" id="UP000245464">
    <property type="component" value="Chromosome 4"/>
</dbReference>
<protein>
    <submittedName>
        <fullName evidence="2">Uncharacterized protein</fullName>
    </submittedName>
</protein>
<reference evidence="2" key="3">
    <citation type="journal article" date="2022" name="bioRxiv">
        <title>A global pangenome for the wheat fungal pathogen Pyrenophora tritici-repentis and prediction of effector protein structural homology.</title>
        <authorList>
            <person name="Moolhuijzen P."/>
            <person name="See P.T."/>
            <person name="Shi G."/>
            <person name="Powell H.R."/>
            <person name="Cockram J."/>
            <person name="Jorgensen L.N."/>
            <person name="Benslimane H."/>
            <person name="Strelkov S.E."/>
            <person name="Turner J."/>
            <person name="Liu Z."/>
            <person name="Moffat C.S."/>
        </authorList>
    </citation>
    <scope>NUCLEOTIDE SEQUENCE</scope>
    <source>
        <strain evidence="2">86-124</strain>
    </source>
</reference>
<evidence type="ECO:0000313" key="1">
    <source>
        <dbReference type="EMBL" id="KAF7572402.1"/>
    </source>
</evidence>
<accession>A0A2W1F3L2</accession>
<dbReference type="Proteomes" id="UP000249757">
    <property type="component" value="Unassembled WGS sequence"/>
</dbReference>
<name>A0A2W1F3L2_9PLEO</name>
<dbReference type="AlphaFoldDB" id="A0A2W1F3L2"/>
<dbReference type="EMBL" id="NQIK02000004">
    <property type="protein sequence ID" value="KAF7572402.1"/>
    <property type="molecule type" value="Genomic_DNA"/>
</dbReference>
<reference evidence="2" key="2">
    <citation type="submission" date="2021-05" db="EMBL/GenBank/DDBJ databases">
        <authorList>
            <person name="Moolhuijzen P.M."/>
            <person name="Moffat C.S."/>
        </authorList>
    </citation>
    <scope>NUCLEOTIDE SEQUENCE</scope>
    <source>
        <strain evidence="2">86-124</strain>
    </source>
</reference>
<organism evidence="2 4">
    <name type="scientific">Pyrenophora tritici-repentis</name>
    <dbReference type="NCBI Taxonomy" id="45151"/>
    <lineage>
        <taxon>Eukaryota</taxon>
        <taxon>Fungi</taxon>
        <taxon>Dikarya</taxon>
        <taxon>Ascomycota</taxon>
        <taxon>Pezizomycotina</taxon>
        <taxon>Dothideomycetes</taxon>
        <taxon>Pleosporomycetidae</taxon>
        <taxon>Pleosporales</taxon>
        <taxon>Pleosporineae</taxon>
        <taxon>Pleosporaceae</taxon>
        <taxon>Pyrenophora</taxon>
    </lineage>
</organism>
<evidence type="ECO:0000313" key="2">
    <source>
        <dbReference type="EMBL" id="KAI1516741.1"/>
    </source>
</evidence>
<keyword evidence="4" id="KW-1185">Reference proteome</keyword>